<name>A0A699S5C8_TANCI</name>
<reference evidence="2" key="1">
    <citation type="journal article" date="2019" name="Sci. Rep.">
        <title>Draft genome of Tanacetum cinerariifolium, the natural source of mosquito coil.</title>
        <authorList>
            <person name="Yamashiro T."/>
            <person name="Shiraishi A."/>
            <person name="Satake H."/>
            <person name="Nakayama K."/>
        </authorList>
    </citation>
    <scope>NUCLEOTIDE SEQUENCE</scope>
</reference>
<sequence>MTPFKVLYGRDPPCLVSYDRVTSFTMEADGKRRDVEFDVGDLVYLKMRPYHQVSVEKWVNQKLSPRYYGPFAMVEQIGRVAYRLQLPVASSIHPVFHVSQLKRVTGDHQVVCDLLDGLVTKSPLVLVEVYGSRLDVGRSKVLIAWKDMPESKATLEGFEEVHM</sequence>
<dbReference type="PANTHER" id="PTHR46148:SF52">
    <property type="entry name" value="OS04G0603800 PROTEIN"/>
    <property type="match status" value="1"/>
</dbReference>
<feature type="domain" description="Tf2-1-like SH3-like" evidence="1">
    <location>
        <begin position="40"/>
        <end position="104"/>
    </location>
</feature>
<protein>
    <recommendedName>
        <fullName evidence="1">Tf2-1-like SH3-like domain-containing protein</fullName>
    </recommendedName>
</protein>
<gene>
    <name evidence="2" type="ORF">Tci_864602</name>
</gene>
<evidence type="ECO:0000313" key="2">
    <source>
        <dbReference type="EMBL" id="GFC92632.1"/>
    </source>
</evidence>
<proteinExistence type="predicted"/>
<dbReference type="AlphaFoldDB" id="A0A699S5C8"/>
<dbReference type="EMBL" id="BKCJ011138581">
    <property type="protein sequence ID" value="GFC92632.1"/>
    <property type="molecule type" value="Genomic_DNA"/>
</dbReference>
<dbReference type="PANTHER" id="PTHR46148">
    <property type="entry name" value="CHROMO DOMAIN-CONTAINING PROTEIN"/>
    <property type="match status" value="1"/>
</dbReference>
<evidence type="ECO:0000259" key="1">
    <source>
        <dbReference type="Pfam" id="PF24626"/>
    </source>
</evidence>
<accession>A0A699S5C8</accession>
<dbReference type="InterPro" id="IPR056924">
    <property type="entry name" value="SH3_Tf2-1"/>
</dbReference>
<organism evidence="2">
    <name type="scientific">Tanacetum cinerariifolium</name>
    <name type="common">Dalmatian daisy</name>
    <name type="synonym">Chrysanthemum cinerariifolium</name>
    <dbReference type="NCBI Taxonomy" id="118510"/>
    <lineage>
        <taxon>Eukaryota</taxon>
        <taxon>Viridiplantae</taxon>
        <taxon>Streptophyta</taxon>
        <taxon>Embryophyta</taxon>
        <taxon>Tracheophyta</taxon>
        <taxon>Spermatophyta</taxon>
        <taxon>Magnoliopsida</taxon>
        <taxon>eudicotyledons</taxon>
        <taxon>Gunneridae</taxon>
        <taxon>Pentapetalae</taxon>
        <taxon>asterids</taxon>
        <taxon>campanulids</taxon>
        <taxon>Asterales</taxon>
        <taxon>Asteraceae</taxon>
        <taxon>Asteroideae</taxon>
        <taxon>Anthemideae</taxon>
        <taxon>Anthemidinae</taxon>
        <taxon>Tanacetum</taxon>
    </lineage>
</organism>
<comment type="caution">
    <text evidence="2">The sequence shown here is derived from an EMBL/GenBank/DDBJ whole genome shotgun (WGS) entry which is preliminary data.</text>
</comment>
<dbReference type="Pfam" id="PF24626">
    <property type="entry name" value="SH3_Tf2-1"/>
    <property type="match status" value="1"/>
</dbReference>